<reference evidence="1 2" key="1">
    <citation type="submission" date="2020-07" db="EMBL/GenBank/DDBJ databases">
        <title>Sequencing the genomes of 1000 actinobacteria strains.</title>
        <authorList>
            <person name="Klenk H.-P."/>
        </authorList>
    </citation>
    <scope>NUCLEOTIDE SEQUENCE [LARGE SCALE GENOMIC DNA]</scope>
    <source>
        <strain evidence="1 2">DSM 26474</strain>
    </source>
</reference>
<gene>
    <name evidence="1" type="ORF">BJ984_001738</name>
</gene>
<accession>A0A852SP59</accession>
<dbReference type="Pfam" id="PF13374">
    <property type="entry name" value="TPR_10"/>
    <property type="match status" value="1"/>
</dbReference>
<organism evidence="1 2">
    <name type="scientific">Herbiconiux flava</name>
    <dbReference type="NCBI Taxonomy" id="881268"/>
    <lineage>
        <taxon>Bacteria</taxon>
        <taxon>Bacillati</taxon>
        <taxon>Actinomycetota</taxon>
        <taxon>Actinomycetes</taxon>
        <taxon>Micrococcales</taxon>
        <taxon>Microbacteriaceae</taxon>
        <taxon>Herbiconiux</taxon>
    </lineage>
</organism>
<comment type="caution">
    <text evidence="1">The sequence shown here is derived from an EMBL/GenBank/DDBJ whole genome shotgun (WGS) entry which is preliminary data.</text>
</comment>
<dbReference type="InterPro" id="IPR011990">
    <property type="entry name" value="TPR-like_helical_dom_sf"/>
</dbReference>
<name>A0A852SP59_9MICO</name>
<dbReference type="EMBL" id="JACCBM010000001">
    <property type="protein sequence ID" value="NYD70580.1"/>
    <property type="molecule type" value="Genomic_DNA"/>
</dbReference>
<dbReference type="AlphaFoldDB" id="A0A852SP59"/>
<sequence>MAGLLDLFDRAQADRRPVWVSLEAPTGWGKTRIAREFYSALAQSRQTEPAYWPSAIATDHAKVSERRKAINPPDFEHVPMSRPDYLWWGIACGRRNGTATESLLQDVGVLRKHIDHLENAWWYRAGFVEKFAYPAFLALRAKVLEEGRTAVVDFGVTKAAEMVGGALPGFSAMSWLIRKGVAGTRAARARSKNLRSAEGIVYRPSEVDEVESFLTKIAPLVPVVLVVEDVHDADELLLDLLERLIRRDAPVMILTTGWPGFVDADPGLVRVMQSAGERLIRIDEESTTLPHPFPPEASLRALDTADLESIVHARHAQVGAATRDALVSTYRNPFALELVLETYGDPDDDVLEIDPRDLERLSGKVEDLYKTAWERLSDPDREALTLATLAIPAIVSADAGADRSWDREMLATALAQLGDDHGDRVTGRSVIDRAWVRTVDEIFCQFHDVAQMKLAANDFAKAPRRLQVRRALIEQAKDLIADRDAPAHRAAQAGRLLLAYRAELDDRESVDASRALLGVLGDLHQENRAIESLGDEALPRLDLRDQRDRELQWTFAQTQRQLGNPRRAIELLDELLSVEQDVYGPDASEVLGTRRSIASAMALDGRPQAAVAMLEAVLAQQLTTRAESDADVLDTRAELALALSESDRPSDAIQVTEDILATQANTLGSDSADLITTRGRLASALADSGRAAEALPLWEQVATALAARSGRDSPDALAARSSVARATEDSIGAQAAIGLFTEQLADERRVLGPDDPRVLTTRENLARSTDDAGDHAKAAALYQALADDKARLQI</sequence>
<protein>
    <submittedName>
        <fullName evidence="1">Tetratricopeptide (TPR) repeat protein</fullName>
    </submittedName>
</protein>
<dbReference type="PANTHER" id="PTHR46082">
    <property type="entry name" value="ATP/GTP-BINDING PROTEIN-RELATED"/>
    <property type="match status" value="1"/>
</dbReference>
<keyword evidence="2" id="KW-1185">Reference proteome</keyword>
<dbReference type="SUPFAM" id="SSF48452">
    <property type="entry name" value="TPR-like"/>
    <property type="match status" value="2"/>
</dbReference>
<evidence type="ECO:0000313" key="2">
    <source>
        <dbReference type="Proteomes" id="UP000549913"/>
    </source>
</evidence>
<dbReference type="InterPro" id="IPR053137">
    <property type="entry name" value="NLR-like"/>
</dbReference>
<dbReference type="RefSeq" id="WP_179547685.1">
    <property type="nucleotide sequence ID" value="NZ_BSEW01000001.1"/>
</dbReference>
<evidence type="ECO:0000313" key="1">
    <source>
        <dbReference type="EMBL" id="NYD70580.1"/>
    </source>
</evidence>
<dbReference type="PANTHER" id="PTHR46082:SF6">
    <property type="entry name" value="AAA+ ATPASE DOMAIN-CONTAINING PROTEIN-RELATED"/>
    <property type="match status" value="1"/>
</dbReference>
<proteinExistence type="predicted"/>
<dbReference type="Proteomes" id="UP000549913">
    <property type="component" value="Unassembled WGS sequence"/>
</dbReference>
<dbReference type="Gene3D" id="1.25.40.10">
    <property type="entry name" value="Tetratricopeptide repeat domain"/>
    <property type="match status" value="2"/>
</dbReference>